<dbReference type="SUPFAM" id="SSF57196">
    <property type="entry name" value="EGF/Laminin"/>
    <property type="match status" value="1"/>
</dbReference>
<evidence type="ECO:0000256" key="1">
    <source>
        <dbReference type="PROSITE-ProRule" id="PRU00076"/>
    </source>
</evidence>
<feature type="disulfide bond" evidence="1">
    <location>
        <begin position="57"/>
        <end position="66"/>
    </location>
</feature>
<reference evidence="5" key="1">
    <citation type="submission" date="2025-08" db="UniProtKB">
        <authorList>
            <consortium name="RefSeq"/>
        </authorList>
    </citation>
    <scope>IDENTIFICATION</scope>
    <source>
        <tissue evidence="5">Gonads</tissue>
    </source>
</reference>
<comment type="caution">
    <text evidence="1">Lacks conserved residue(s) required for the propagation of feature annotation.</text>
</comment>
<dbReference type="KEGG" id="lak:106172720"/>
<keyword evidence="1" id="KW-0245">EGF-like domain</keyword>
<protein>
    <submittedName>
        <fullName evidence="5">Adhesive plaque matrix protein 2-like</fullName>
    </submittedName>
</protein>
<dbReference type="PROSITE" id="PS00022">
    <property type="entry name" value="EGF_1"/>
    <property type="match status" value="1"/>
</dbReference>
<gene>
    <name evidence="5" type="primary">LOC106172720</name>
</gene>
<proteinExistence type="predicted"/>
<dbReference type="InterPro" id="IPR000742">
    <property type="entry name" value="EGF"/>
</dbReference>
<evidence type="ECO:0000259" key="3">
    <source>
        <dbReference type="PROSITE" id="PS50026"/>
    </source>
</evidence>
<evidence type="ECO:0000256" key="2">
    <source>
        <dbReference type="SAM" id="SignalP"/>
    </source>
</evidence>
<keyword evidence="2" id="KW-0732">Signal</keyword>
<feature type="signal peptide" evidence="2">
    <location>
        <begin position="1"/>
        <end position="15"/>
    </location>
</feature>
<organism evidence="4 5">
    <name type="scientific">Lingula anatina</name>
    <name type="common">Brachiopod</name>
    <name type="synonym">Lingula unguis</name>
    <dbReference type="NCBI Taxonomy" id="7574"/>
    <lineage>
        <taxon>Eukaryota</taxon>
        <taxon>Metazoa</taxon>
        <taxon>Spiralia</taxon>
        <taxon>Lophotrochozoa</taxon>
        <taxon>Brachiopoda</taxon>
        <taxon>Linguliformea</taxon>
        <taxon>Lingulata</taxon>
        <taxon>Lingulida</taxon>
        <taxon>Linguloidea</taxon>
        <taxon>Lingulidae</taxon>
        <taxon>Lingula</taxon>
    </lineage>
</organism>
<dbReference type="PROSITE" id="PS50026">
    <property type="entry name" value="EGF_3"/>
    <property type="match status" value="1"/>
</dbReference>
<evidence type="ECO:0000313" key="4">
    <source>
        <dbReference type="Proteomes" id="UP000085678"/>
    </source>
</evidence>
<dbReference type="PROSITE" id="PS01186">
    <property type="entry name" value="EGF_2"/>
    <property type="match status" value="1"/>
</dbReference>
<accession>A0A1S3JFS9</accession>
<name>A0A1S3JFS9_LINAN</name>
<feature type="domain" description="EGF-like" evidence="3">
    <location>
        <begin position="26"/>
        <end position="67"/>
    </location>
</feature>
<dbReference type="RefSeq" id="XP_013409006.1">
    <property type="nucleotide sequence ID" value="XM_013553552.1"/>
</dbReference>
<keyword evidence="1" id="KW-1015">Disulfide bond</keyword>
<sequence>MILLIFSSLVVGLMAIGNYSYVPDETYFGCWPNPCANNATCIEGEDANPLVYYKCNCTEGYYGYKCTIVECGKNAVCFNATSGLPVIERNDVCDEDIGLHCKCIDGFVGDGFTCTNKTK</sequence>
<dbReference type="Gene3D" id="2.10.25.10">
    <property type="entry name" value="Laminin"/>
    <property type="match status" value="2"/>
</dbReference>
<dbReference type="CDD" id="cd00054">
    <property type="entry name" value="EGF_CA"/>
    <property type="match status" value="1"/>
</dbReference>
<keyword evidence="4" id="KW-1185">Reference proteome</keyword>
<dbReference type="GeneID" id="106172720"/>
<evidence type="ECO:0000313" key="5">
    <source>
        <dbReference type="RefSeq" id="XP_013409006.1"/>
    </source>
</evidence>
<dbReference type="InParanoid" id="A0A1S3JFS9"/>
<dbReference type="AlphaFoldDB" id="A0A1S3JFS9"/>
<feature type="chain" id="PRO_5013181765" evidence="2">
    <location>
        <begin position="16"/>
        <end position="119"/>
    </location>
</feature>
<dbReference type="Proteomes" id="UP000085678">
    <property type="component" value="Unplaced"/>
</dbReference>
<dbReference type="Pfam" id="PF00008">
    <property type="entry name" value="EGF"/>
    <property type="match status" value="1"/>
</dbReference>